<dbReference type="PANTHER" id="PTHR43833">
    <property type="entry name" value="POTASSIUM CHANNEL PROTEIN 2-RELATED-RELATED"/>
    <property type="match status" value="1"/>
</dbReference>
<dbReference type="InterPro" id="IPR050721">
    <property type="entry name" value="Trk_Ktr_HKT_K-transport"/>
</dbReference>
<evidence type="ECO:0000256" key="6">
    <source>
        <dbReference type="ARBA" id="ARBA00023065"/>
    </source>
</evidence>
<dbReference type="InterPro" id="IPR036291">
    <property type="entry name" value="NAD(P)-bd_dom_sf"/>
</dbReference>
<dbReference type="PRINTS" id="PR00335">
    <property type="entry name" value="KUPTAKETRKA"/>
</dbReference>
<reference evidence="9 10" key="1">
    <citation type="submission" date="2018-06" db="EMBL/GenBank/DDBJ databases">
        <authorList>
            <consortium name="Pathogen Informatics"/>
            <person name="Doyle S."/>
        </authorList>
    </citation>
    <scope>NUCLEOTIDE SEQUENCE [LARGE SCALE GENOMIC DNA]</scope>
    <source>
        <strain evidence="9 10">NCTC10295</strain>
    </source>
</reference>
<dbReference type="NCBIfam" id="NF007039">
    <property type="entry name" value="PRK09496.3-2"/>
    <property type="match status" value="1"/>
</dbReference>
<dbReference type="EMBL" id="UGQS01000001">
    <property type="protein sequence ID" value="STZ75508.1"/>
    <property type="molecule type" value="Genomic_DNA"/>
</dbReference>
<keyword evidence="10" id="KW-1185">Reference proteome</keyword>
<evidence type="ECO:0000313" key="9">
    <source>
        <dbReference type="EMBL" id="STZ75508.1"/>
    </source>
</evidence>
<dbReference type="SUPFAM" id="SSF51735">
    <property type="entry name" value="NAD(P)-binding Rossmann-fold domains"/>
    <property type="match status" value="2"/>
</dbReference>
<dbReference type="PROSITE" id="PS51202">
    <property type="entry name" value="RCK_C"/>
    <property type="match status" value="2"/>
</dbReference>
<evidence type="ECO:0000256" key="5">
    <source>
        <dbReference type="ARBA" id="ARBA00023027"/>
    </source>
</evidence>
<feature type="domain" description="RCK C-terminal" evidence="8">
    <location>
        <begin position="180"/>
        <end position="265"/>
    </location>
</feature>
<feature type="domain" description="RCK C-terminal" evidence="8">
    <location>
        <begin position="406"/>
        <end position="492"/>
    </location>
</feature>
<dbReference type="Pfam" id="PF02254">
    <property type="entry name" value="TrkA_N"/>
    <property type="match status" value="2"/>
</dbReference>
<evidence type="ECO:0000256" key="2">
    <source>
        <dbReference type="ARBA" id="ARBA00022448"/>
    </source>
</evidence>
<keyword evidence="4" id="KW-0630">Potassium</keyword>
<organism evidence="9 10">
    <name type="scientific">Bergeriella denitrificans</name>
    <name type="common">Neisseria denitrificans</name>
    <dbReference type="NCBI Taxonomy" id="494"/>
    <lineage>
        <taxon>Bacteria</taxon>
        <taxon>Pseudomonadati</taxon>
        <taxon>Pseudomonadota</taxon>
        <taxon>Betaproteobacteria</taxon>
        <taxon>Neisseriales</taxon>
        <taxon>Neisseriaceae</taxon>
        <taxon>Bergeriella</taxon>
    </lineage>
</organism>
<sequence length="498" mass="54997">MQKGRLKTQPYCFQTAFVIQFAYPYLHPQTIVKILILGSGQVGSTVAQNLAQLPSNDVTIVDIDEKALQLIGSRCDVQTITGNGASPFVLQQAGAEDADLLLALTRSDETNIVACKIAADLFNIPSRIARVRSREYLEYRVDGDKGDTDSLSFFNITETISPEQLVTERLVGLLSYTSALQVLNFADDRVRMVVVQARLGGLLVNKEIAEINAHLPDGVDCQICAIYRNNRLIVPTPQTVIIEGDEVFFVASSNSVAAIMRELRPKEARNRRIMIAGGGNIGYRLAKELESQYDIKIISRNPGRAEWLAENLDNTLVLQGSATDESLLAEEYIDEIDVYCALTNDDENNIMSGLLAKNLGAKRVIAIVNRSSYVDLLEGNKIDIVVSPHLITIGSILAHVRRGDVVAVHPLRRGTAEAIEVIVHGDKNTSAIIGRRICDVQWPQGCHFAALVRGSEVIMGHHEETVLQEGDHVIFFVARRRVLRELEKLIQVKMGFFG</sequence>
<name>A0A378UDM7_BERDE</name>
<dbReference type="InterPro" id="IPR003148">
    <property type="entry name" value="RCK_N"/>
</dbReference>
<keyword evidence="2" id="KW-0813">Transport</keyword>
<dbReference type="AlphaFoldDB" id="A0A378UDM7"/>
<dbReference type="SUPFAM" id="SSF116726">
    <property type="entry name" value="TrkA C-terminal domain-like"/>
    <property type="match status" value="2"/>
</dbReference>
<evidence type="ECO:0000259" key="8">
    <source>
        <dbReference type="PROSITE" id="PS51202"/>
    </source>
</evidence>
<dbReference type="NCBIfam" id="NF007031">
    <property type="entry name" value="PRK09496.1-2"/>
    <property type="match status" value="1"/>
</dbReference>
<dbReference type="Gene3D" id="3.40.50.720">
    <property type="entry name" value="NAD(P)-binding Rossmann-like Domain"/>
    <property type="match status" value="2"/>
</dbReference>
<dbReference type="PANTHER" id="PTHR43833:SF5">
    <property type="entry name" value="TRK SYSTEM POTASSIUM UPTAKE PROTEIN TRKA"/>
    <property type="match status" value="1"/>
</dbReference>
<gene>
    <name evidence="9" type="primary">trkA</name>
    <name evidence="9" type="ORF">NCTC10295_00232</name>
</gene>
<accession>A0A378UDM7</accession>
<dbReference type="InterPro" id="IPR006037">
    <property type="entry name" value="RCK_C"/>
</dbReference>
<dbReference type="Proteomes" id="UP000254651">
    <property type="component" value="Unassembled WGS sequence"/>
</dbReference>
<dbReference type="NCBIfam" id="NF007032">
    <property type="entry name" value="PRK09496.1-4"/>
    <property type="match status" value="1"/>
</dbReference>
<dbReference type="GO" id="GO:0005886">
    <property type="term" value="C:plasma membrane"/>
    <property type="evidence" value="ECO:0007669"/>
    <property type="project" value="InterPro"/>
</dbReference>
<keyword evidence="3" id="KW-0633">Potassium transport</keyword>
<protein>
    <recommendedName>
        <fullName evidence="1">Trk system potassium uptake protein TrkA</fullName>
    </recommendedName>
</protein>
<evidence type="ECO:0000259" key="7">
    <source>
        <dbReference type="PROSITE" id="PS51201"/>
    </source>
</evidence>
<evidence type="ECO:0000256" key="4">
    <source>
        <dbReference type="ARBA" id="ARBA00022958"/>
    </source>
</evidence>
<dbReference type="NCBIfam" id="NF007030">
    <property type="entry name" value="PRK09496.1-1"/>
    <property type="match status" value="1"/>
</dbReference>
<dbReference type="InterPro" id="IPR006036">
    <property type="entry name" value="K_uptake_TrkA"/>
</dbReference>
<evidence type="ECO:0000313" key="10">
    <source>
        <dbReference type="Proteomes" id="UP000254651"/>
    </source>
</evidence>
<dbReference type="FunFam" id="3.40.50.720:FF:000042">
    <property type="entry name" value="Trk system potassium transporter TrkA"/>
    <property type="match status" value="1"/>
</dbReference>
<dbReference type="Pfam" id="PF02080">
    <property type="entry name" value="TrkA_C"/>
    <property type="match status" value="2"/>
</dbReference>
<dbReference type="Gene3D" id="3.30.70.1450">
    <property type="entry name" value="Regulator of K+ conductance, C-terminal domain"/>
    <property type="match status" value="2"/>
</dbReference>
<proteinExistence type="predicted"/>
<dbReference type="PROSITE" id="PS51201">
    <property type="entry name" value="RCK_N"/>
    <property type="match status" value="2"/>
</dbReference>
<dbReference type="InterPro" id="IPR036721">
    <property type="entry name" value="RCK_C_sf"/>
</dbReference>
<evidence type="ECO:0000256" key="1">
    <source>
        <dbReference type="ARBA" id="ARBA00017378"/>
    </source>
</evidence>
<feature type="domain" description="RCK N-terminal" evidence="7">
    <location>
        <begin position="270"/>
        <end position="386"/>
    </location>
</feature>
<dbReference type="GO" id="GO:0015079">
    <property type="term" value="F:potassium ion transmembrane transporter activity"/>
    <property type="evidence" value="ECO:0007669"/>
    <property type="project" value="InterPro"/>
</dbReference>
<evidence type="ECO:0000256" key="3">
    <source>
        <dbReference type="ARBA" id="ARBA00022538"/>
    </source>
</evidence>
<keyword evidence="5" id="KW-0520">NAD</keyword>
<keyword evidence="6" id="KW-0406">Ion transport</keyword>
<feature type="domain" description="RCK N-terminal" evidence="7">
    <location>
        <begin position="31"/>
        <end position="152"/>
    </location>
</feature>